<dbReference type="SMART" id="SM00267">
    <property type="entry name" value="GGDEF"/>
    <property type="match status" value="1"/>
</dbReference>
<dbReference type="CDD" id="cd00130">
    <property type="entry name" value="PAS"/>
    <property type="match status" value="1"/>
</dbReference>
<dbReference type="Gene3D" id="3.30.70.270">
    <property type="match status" value="1"/>
</dbReference>
<dbReference type="PROSITE" id="PS50112">
    <property type="entry name" value="PAS"/>
    <property type="match status" value="1"/>
</dbReference>
<dbReference type="PANTHER" id="PTHR44757:SF2">
    <property type="entry name" value="BIOFILM ARCHITECTURE MAINTENANCE PROTEIN MBAA"/>
    <property type="match status" value="1"/>
</dbReference>
<gene>
    <name evidence="6" type="ORF">SAMCFNEI73_pC0113</name>
</gene>
<evidence type="ECO:0000313" key="7">
    <source>
        <dbReference type="Proteomes" id="UP000182306"/>
    </source>
</evidence>
<dbReference type="InterPro" id="IPR000014">
    <property type="entry name" value="PAS"/>
</dbReference>
<dbReference type="SMART" id="SM00052">
    <property type="entry name" value="EAL"/>
    <property type="match status" value="1"/>
</dbReference>
<dbReference type="GO" id="GO:0007165">
    <property type="term" value="P:signal transduction"/>
    <property type="evidence" value="ECO:0007669"/>
    <property type="project" value="InterPro"/>
</dbReference>
<dbReference type="CDD" id="cd01949">
    <property type="entry name" value="GGDEF"/>
    <property type="match status" value="1"/>
</dbReference>
<evidence type="ECO:0000259" key="4">
    <source>
        <dbReference type="PROSITE" id="PS50885"/>
    </source>
</evidence>
<dbReference type="EMBL" id="CP013110">
    <property type="protein sequence ID" value="APG93837.1"/>
    <property type="molecule type" value="Genomic_DNA"/>
</dbReference>
<dbReference type="InterPro" id="IPR003660">
    <property type="entry name" value="HAMP_dom"/>
</dbReference>
<dbReference type="SUPFAM" id="SSF55785">
    <property type="entry name" value="PYP-like sensor domain (PAS domain)"/>
    <property type="match status" value="1"/>
</dbReference>
<evidence type="ECO:0000259" key="5">
    <source>
        <dbReference type="PROSITE" id="PS50887"/>
    </source>
</evidence>
<sequence>MHLASAFDAVWSWAFRMNTHSVESRFILIVSSALLLLIAPLFALFFYLSNERAYRDVIDHGQVLLKANSLALGKPLWDFDEESVRQIAGTILADRSVVSVRVHEVAGGLDVRLPERTRDKDAPGEILSTPVHYRSVDGTKTVGSLEIALRQRDLRSDFEFDDAVYIGIFLFAIVIITAAAILGNRLMVTRPLLRLTHAIEATRRLGSRHVVDWVSADEMGMLAANFNEMQARLAQEENDLKRAHQKTTRLYNLTPAKLYSIDDDDRLTAVSDYWLLATGYDRQTVIGRPFADFLDPATRRAYENRRRRASEDVEGATVTVKFRCADGRLIDVLIKEAQAFEADETLSLAVMTDVTELKTAEQRNHVQAITDHLTGLLNRPGFETALDAAIQQTAADGGELACLLIDLDRFKPINDNLGHAAGDEVLRQIAGRIRAQVRGQDKVGRLGGDEFVVLIPAAKAENAALQISERIAAACSEPVVVDGNSLSLSASIGIALYPAQARSAAELLQKSDMAMYARKHNGKNGAKLFDPLIASLAQDRLKIDTYIEDGLRQDWFDVHLQPIVDLKLGKVAGFEALMRLNHPEHGVLPPADIIRVAEETGAILKIGERIFEKAVAHLARLSCVPGLENAYLAVNFSPLQFCPKLPAATAATLMQWGIPPGRIVIEITEAVLMHHSPDIRDVLGALSGAGMKIALDDFGTGYSSLSYLVHFPVSIIKIDQAFTRSLTDDSETVRRRVRKLIAGIQMVAKELNCQVVAEGIETDEQLSTLLSMEVNCGQGYFLGRPQPVTDILSGLQIEHRPLLAVPGT</sequence>
<keyword evidence="1" id="KW-1133">Transmembrane helix</keyword>
<evidence type="ECO:0000313" key="6">
    <source>
        <dbReference type="EMBL" id="APG93837.1"/>
    </source>
</evidence>
<dbReference type="Gene3D" id="3.30.450.20">
    <property type="entry name" value="PAS domain"/>
    <property type="match status" value="1"/>
</dbReference>
<dbReference type="PROSITE" id="PS50887">
    <property type="entry name" value="GGDEF"/>
    <property type="match status" value="1"/>
</dbReference>
<dbReference type="Gene3D" id="6.10.340.10">
    <property type="match status" value="1"/>
</dbReference>
<dbReference type="KEGG" id="same:SAMCFNEI73_pC0113"/>
<dbReference type="InterPro" id="IPR035919">
    <property type="entry name" value="EAL_sf"/>
</dbReference>
<dbReference type="InterPro" id="IPR000160">
    <property type="entry name" value="GGDEF_dom"/>
</dbReference>
<keyword evidence="6" id="KW-0614">Plasmid</keyword>
<proteinExistence type="predicted"/>
<keyword evidence="7" id="KW-1185">Reference proteome</keyword>
<dbReference type="PROSITE" id="PS50883">
    <property type="entry name" value="EAL"/>
    <property type="match status" value="1"/>
</dbReference>
<dbReference type="Pfam" id="PF13426">
    <property type="entry name" value="PAS_9"/>
    <property type="match status" value="1"/>
</dbReference>
<dbReference type="Pfam" id="PF00563">
    <property type="entry name" value="EAL"/>
    <property type="match status" value="1"/>
</dbReference>
<dbReference type="InterPro" id="IPR035965">
    <property type="entry name" value="PAS-like_dom_sf"/>
</dbReference>
<dbReference type="GO" id="GO:0016020">
    <property type="term" value="C:membrane"/>
    <property type="evidence" value="ECO:0007669"/>
    <property type="project" value="InterPro"/>
</dbReference>
<dbReference type="PROSITE" id="PS50885">
    <property type="entry name" value="HAMP"/>
    <property type="match status" value="1"/>
</dbReference>
<dbReference type="SUPFAM" id="SSF55073">
    <property type="entry name" value="Nucleotide cyclase"/>
    <property type="match status" value="1"/>
</dbReference>
<keyword evidence="1" id="KW-0812">Transmembrane</keyword>
<feature type="transmembrane region" description="Helical" evidence="1">
    <location>
        <begin position="163"/>
        <end position="183"/>
    </location>
</feature>
<accession>A0A1L3LUR1</accession>
<name>A0A1L3LUR1_9HYPH</name>
<dbReference type="Gene3D" id="3.20.20.450">
    <property type="entry name" value="EAL domain"/>
    <property type="match status" value="1"/>
</dbReference>
<dbReference type="Pfam" id="PF00990">
    <property type="entry name" value="GGDEF"/>
    <property type="match status" value="1"/>
</dbReference>
<dbReference type="NCBIfam" id="TIGR00229">
    <property type="entry name" value="sensory_box"/>
    <property type="match status" value="1"/>
</dbReference>
<dbReference type="InterPro" id="IPR052155">
    <property type="entry name" value="Biofilm_reg_signaling"/>
</dbReference>
<dbReference type="NCBIfam" id="TIGR00254">
    <property type="entry name" value="GGDEF"/>
    <property type="match status" value="1"/>
</dbReference>
<dbReference type="AlphaFoldDB" id="A0A1L3LUR1"/>
<dbReference type="InterPro" id="IPR043128">
    <property type="entry name" value="Rev_trsase/Diguanyl_cyclase"/>
</dbReference>
<feature type="transmembrane region" description="Helical" evidence="1">
    <location>
        <begin position="26"/>
        <end position="48"/>
    </location>
</feature>
<feature type="domain" description="HAMP" evidence="4">
    <location>
        <begin position="186"/>
        <end position="238"/>
    </location>
</feature>
<evidence type="ECO:0000256" key="1">
    <source>
        <dbReference type="SAM" id="Phobius"/>
    </source>
</evidence>
<dbReference type="InterPro" id="IPR029787">
    <property type="entry name" value="Nucleotide_cyclase"/>
</dbReference>
<dbReference type="Pfam" id="PF00672">
    <property type="entry name" value="HAMP"/>
    <property type="match status" value="1"/>
</dbReference>
<dbReference type="FunFam" id="3.30.70.270:FF:000001">
    <property type="entry name" value="Diguanylate cyclase domain protein"/>
    <property type="match status" value="1"/>
</dbReference>
<feature type="domain" description="PAS" evidence="2">
    <location>
        <begin position="243"/>
        <end position="313"/>
    </location>
</feature>
<feature type="domain" description="GGDEF" evidence="5">
    <location>
        <begin position="398"/>
        <end position="531"/>
    </location>
</feature>
<dbReference type="SMART" id="SM00304">
    <property type="entry name" value="HAMP"/>
    <property type="match status" value="1"/>
</dbReference>
<reference evidence="6 7" key="1">
    <citation type="submission" date="2015-10" db="EMBL/GenBank/DDBJ databases">
        <title>Genomic differences between typical nodule nitrogen-fixing rhizobial strains and those coming from bean seeds.</title>
        <authorList>
            <person name="Peralta H."/>
            <person name="Aguilar-Vera A."/>
            <person name="Diaz R."/>
            <person name="Mora Y."/>
            <person name="Martinez-Batallar G."/>
            <person name="Salazar E."/>
            <person name="Vargas-Lagunas C."/>
            <person name="Encarnacion S."/>
            <person name="Girard L."/>
            <person name="Mora J."/>
        </authorList>
    </citation>
    <scope>NUCLEOTIDE SEQUENCE [LARGE SCALE GENOMIC DNA]</scope>
    <source>
        <strain evidence="6 7">CFNEI 73</strain>
        <plasmid evidence="6 7">C</plasmid>
    </source>
</reference>
<dbReference type="PANTHER" id="PTHR44757">
    <property type="entry name" value="DIGUANYLATE CYCLASE DGCP"/>
    <property type="match status" value="1"/>
</dbReference>
<dbReference type="InterPro" id="IPR001633">
    <property type="entry name" value="EAL_dom"/>
</dbReference>
<feature type="domain" description="EAL" evidence="3">
    <location>
        <begin position="540"/>
        <end position="799"/>
    </location>
</feature>
<dbReference type="GO" id="GO:0003824">
    <property type="term" value="F:catalytic activity"/>
    <property type="evidence" value="ECO:0007669"/>
    <property type="project" value="UniProtKB-ARBA"/>
</dbReference>
<dbReference type="Proteomes" id="UP000182306">
    <property type="component" value="Plasmid C"/>
</dbReference>
<geneLocation type="plasmid" evidence="6 7">
    <name>C</name>
</geneLocation>
<evidence type="ECO:0000259" key="2">
    <source>
        <dbReference type="PROSITE" id="PS50112"/>
    </source>
</evidence>
<dbReference type="CDD" id="cd01948">
    <property type="entry name" value="EAL"/>
    <property type="match status" value="1"/>
</dbReference>
<evidence type="ECO:0000259" key="3">
    <source>
        <dbReference type="PROSITE" id="PS50883"/>
    </source>
</evidence>
<dbReference type="SUPFAM" id="SSF158472">
    <property type="entry name" value="HAMP domain-like"/>
    <property type="match status" value="1"/>
</dbReference>
<keyword evidence="1" id="KW-0472">Membrane</keyword>
<dbReference type="CDD" id="cd06225">
    <property type="entry name" value="HAMP"/>
    <property type="match status" value="1"/>
</dbReference>
<organism evidence="6 7">
    <name type="scientific">Sinorhizobium americanum</name>
    <dbReference type="NCBI Taxonomy" id="194963"/>
    <lineage>
        <taxon>Bacteria</taxon>
        <taxon>Pseudomonadati</taxon>
        <taxon>Pseudomonadota</taxon>
        <taxon>Alphaproteobacteria</taxon>
        <taxon>Hyphomicrobiales</taxon>
        <taxon>Rhizobiaceae</taxon>
        <taxon>Sinorhizobium/Ensifer group</taxon>
        <taxon>Sinorhizobium</taxon>
    </lineage>
</organism>
<dbReference type="SUPFAM" id="SSF141868">
    <property type="entry name" value="EAL domain-like"/>
    <property type="match status" value="1"/>
</dbReference>
<protein>
    <submittedName>
        <fullName evidence="6">Signaling protein</fullName>
    </submittedName>
</protein>